<keyword evidence="2" id="KW-0418">Kinase</keyword>
<dbReference type="PANTHER" id="PTHR21310">
    <property type="entry name" value="AMINOGLYCOSIDE PHOSPHOTRANSFERASE-RELATED-RELATED"/>
    <property type="match status" value="1"/>
</dbReference>
<proteinExistence type="predicted"/>
<dbReference type="Pfam" id="PF01636">
    <property type="entry name" value="APH"/>
    <property type="match status" value="1"/>
</dbReference>
<dbReference type="GO" id="GO:0016301">
    <property type="term" value="F:kinase activity"/>
    <property type="evidence" value="ECO:0007669"/>
    <property type="project" value="UniProtKB-KW"/>
</dbReference>
<gene>
    <name evidence="2" type="ORF">X797_008356</name>
</gene>
<dbReference type="PANTHER" id="PTHR21310:SF15">
    <property type="entry name" value="AMINOGLYCOSIDE PHOSPHOTRANSFERASE DOMAIN-CONTAINING PROTEIN"/>
    <property type="match status" value="1"/>
</dbReference>
<dbReference type="AlphaFoldDB" id="A0A014N0Q8"/>
<dbReference type="EMBL" id="JELW01000025">
    <property type="protein sequence ID" value="EXU98642.1"/>
    <property type="molecule type" value="Genomic_DNA"/>
</dbReference>
<feature type="domain" description="Aminoglycoside phosphotransferase" evidence="1">
    <location>
        <begin position="123"/>
        <end position="335"/>
    </location>
</feature>
<dbReference type="InterPro" id="IPR051678">
    <property type="entry name" value="AGP_Transferase"/>
</dbReference>
<organism evidence="2 3">
    <name type="scientific">Metarhizium robertsii</name>
    <dbReference type="NCBI Taxonomy" id="568076"/>
    <lineage>
        <taxon>Eukaryota</taxon>
        <taxon>Fungi</taxon>
        <taxon>Dikarya</taxon>
        <taxon>Ascomycota</taxon>
        <taxon>Pezizomycotina</taxon>
        <taxon>Sordariomycetes</taxon>
        <taxon>Hypocreomycetidae</taxon>
        <taxon>Hypocreales</taxon>
        <taxon>Clavicipitaceae</taxon>
        <taxon>Metarhizium</taxon>
    </lineage>
</organism>
<keyword evidence="2" id="KW-0808">Transferase</keyword>
<evidence type="ECO:0000313" key="2">
    <source>
        <dbReference type="EMBL" id="EXU98642.1"/>
    </source>
</evidence>
<dbReference type="SUPFAM" id="SSF56112">
    <property type="entry name" value="Protein kinase-like (PK-like)"/>
    <property type="match status" value="1"/>
</dbReference>
<comment type="caution">
    <text evidence="2">The sequence shown here is derived from an EMBL/GenBank/DDBJ whole genome shotgun (WGS) entry which is preliminary data.</text>
</comment>
<protein>
    <submittedName>
        <fullName evidence="2">Aminoglycoside 3'-phosphotransferase/choline kinase domain protein</fullName>
    </submittedName>
</protein>
<evidence type="ECO:0000259" key="1">
    <source>
        <dbReference type="Pfam" id="PF01636"/>
    </source>
</evidence>
<name>A0A014N0Q8_9HYPO</name>
<dbReference type="Proteomes" id="UP000030151">
    <property type="component" value="Unassembled WGS sequence"/>
</dbReference>
<evidence type="ECO:0000313" key="3">
    <source>
        <dbReference type="Proteomes" id="UP000030151"/>
    </source>
</evidence>
<dbReference type="OrthoDB" id="5327538at2759"/>
<reference evidence="2 3" key="1">
    <citation type="submission" date="2014-02" db="EMBL/GenBank/DDBJ databases">
        <title>The genome sequence of the entomopathogenic fungus Metarhizium robertsii ARSEF 2575.</title>
        <authorList>
            <person name="Giuliano Garisto Donzelli B."/>
            <person name="Roe B.A."/>
            <person name="Macmil S.L."/>
            <person name="Krasnoff S.B."/>
            <person name="Gibson D.M."/>
        </authorList>
    </citation>
    <scope>NUCLEOTIDE SEQUENCE [LARGE SCALE GENOMIC DNA]</scope>
    <source>
        <strain evidence="2 3">ARSEF 2575</strain>
    </source>
</reference>
<sequence>MPQARGKCIQHPKAPALVHEIAIHYGHQSNWNEYSARHVAQESRRLEELCKRINSENLCERASQVRGANVPCSIDLSPGTLSAMMGGQNCHADVVFADGVVWLARFRLCSPISPPLEVRDYVLRSEAATMEFLQRHTRIPSPRVFDWACELDPANTVGVGYILMEKLQGAPLDWQRATTAQRGKIVRQLADMMLEMERHPFDRFGSLVGTPAVSGGEVASAAEIQVQGLAQHSTFRCGVDHGPPGPFRSSREALRALVEAHLGMIAGGEIGTAEDAADVWLAHRFRLDVLVDAMWKANTAGEDDTFFLKHADDKGDHILVNADFDIVGIIDWEWCSTASKEEAFSAPCMMWPVAAFYDGSNELADEELLLARVFSEGGREDLARCVLDGRRVQRLLFALGPGASHEDTRTFARLFMGLKRAFDLERGGKQDKQGGEEQEWEAWRAGALVKWQHDGSLKAILKKA</sequence>
<accession>A0A014N0Q8</accession>
<dbReference type="eggNOG" id="ENOG502S1E7">
    <property type="taxonomic scope" value="Eukaryota"/>
</dbReference>
<dbReference type="InterPro" id="IPR002575">
    <property type="entry name" value="Aminoglycoside_PTrfase"/>
</dbReference>
<dbReference type="HOGENOM" id="CLU_043196_0_0_1"/>
<dbReference type="InterPro" id="IPR011009">
    <property type="entry name" value="Kinase-like_dom_sf"/>
</dbReference>